<feature type="region of interest" description="Disordered" evidence="12">
    <location>
        <begin position="1596"/>
        <end position="1630"/>
    </location>
</feature>
<dbReference type="PANTHER" id="PTHR23358">
    <property type="entry name" value="METHYLCYTOSINE DIOXYGENASE TET"/>
    <property type="match status" value="1"/>
</dbReference>
<keyword evidence="3" id="KW-0158">Chromosome</keyword>
<comment type="catalytic activity">
    <reaction evidence="9 11">
        <text>a 5-formyl-2'-deoxycytidine in DNA + 2-oxoglutarate + O2 = a 5-carboxyl-2'-deoxycytidine in DNA + succinate + CO2 + H(+)</text>
        <dbReference type="Rhea" id="RHEA:53832"/>
        <dbReference type="Rhea" id="RHEA-COMP:13656"/>
        <dbReference type="Rhea" id="RHEA-COMP:13657"/>
        <dbReference type="ChEBI" id="CHEBI:15378"/>
        <dbReference type="ChEBI" id="CHEBI:15379"/>
        <dbReference type="ChEBI" id="CHEBI:16526"/>
        <dbReference type="ChEBI" id="CHEBI:16810"/>
        <dbReference type="ChEBI" id="CHEBI:30031"/>
        <dbReference type="ChEBI" id="CHEBI:137731"/>
        <dbReference type="ChEBI" id="CHEBI:137732"/>
        <dbReference type="EC" id="1.14.11.80"/>
    </reaction>
</comment>
<comment type="function">
    <text evidence="11">Dioxygenase that catalyzes the conversion of the modified genomic base 5-methylcytosine (5mC) into 5-hydroxymethylcytosine (5hmC) and plays a key role in epigenetic chromatin reprogramming during embryonic development.</text>
</comment>
<feature type="compositionally biased region" description="Polar residues" evidence="12">
    <location>
        <begin position="643"/>
        <end position="662"/>
    </location>
</feature>
<evidence type="ECO:0000256" key="10">
    <source>
        <dbReference type="ARBA" id="ARBA00049431"/>
    </source>
</evidence>
<dbReference type="SMART" id="SM01333">
    <property type="entry name" value="Tet_JBP"/>
    <property type="match status" value="1"/>
</dbReference>
<keyword evidence="4 11" id="KW-0479">Metal-binding</keyword>
<dbReference type="GO" id="GO:0141166">
    <property type="term" value="P:chromosomal 5-methylcytosine DNA demethylation pathway"/>
    <property type="evidence" value="ECO:0007669"/>
    <property type="project" value="UniProtKB-UniRule"/>
</dbReference>
<feature type="compositionally biased region" description="Low complexity" evidence="12">
    <location>
        <begin position="1609"/>
        <end position="1625"/>
    </location>
</feature>
<sequence>METEQAKHETEESLMLGHFGTCNFSPKLQNGAQSSEEDSLQITEDTNWITHSAHYKPNKGISSVKRYRENCDIRASEQRLCKMNGDLTNGELNHAHTEQSLLVHQPKKMKVDVENRDNVDTSYNLVNNFSESESSSQWTETSFDKRNFHIPNGDIFCLPQNKQVSNGAVSSSSTIESTPGNLLEKTLSQYYPEQVSIAPQTSGSQLDTVNDSLTNQLSSEGAQPTALTSGFQTNSSHMTDSQQQQSGSATNAEGDNRYNSVNYSVNGYSHNFELDRQQQQHHHLQQPQSYSGRELDLGPLPDMVPPLHNANSSQHPNGGPCFPNDTNPQGNYTGARQEFNPSSFVKHSKSLHTTEAGGYGSFHNSEIQENKQSEKPGTGQTLQPCGSQTQNFQENVGKQHRPDGVGHMGPGLKQPHHIRKENGMENTQQRANISCSTPTQTGWIDNSPLRSHQQPTNGPLSHTQEQNMWKGFSGKPQPERQTDSPQVCSQLLDPNSVQQYRGTQTQGVFTDSSQRPNSSQQKQQDCLPSHGASMQHNTAPEWQQLNLKTPHIQQILLQKSPEQRNFTQNQQAENCYQSQREPEHFCENNELQDILSAGFVTTQQQQKDQQLCLRRPLSHPPQFEGQQLKSPNYRPHSQPPPGSQLQTDQPLRNNSAQPNNQDIHPIGHPPVTYNNTTETQQPQPQKQYFTDSSSKNLKQFQPQQSNNHCHETNQVDFPHTVTQSQPHLPQGLVNQQVTSQMYLKLEQQMKAFCTQFQMGPQPVGSHRDSQRQALRLHLLLKQDRHSSPHPLQGSSDPKQVPRGVKIENGPRFESPASRQQEQLLQMREPGMGGIHIKQENQQFLCVENKKQGSILSSMEQSLRQYQFSPVSEKKSDVFNSLNKVKVESSGPVTVLSTNTHINGIDSSAGTSSSVAQKKMLDSTPKKEQLLKSFLDSPIKLLDTPIKNLLDTPMKTQYEIPSCHCVDQIIEKDEGPYYTHLGSAPTVAGIREEMEKRSGLTGHAIRIEKVIYTGKEGKSTQGCPIAKWVIRRSSEEEKLLVLVRERIGHRCDTACIIVVILVWEGIQPSLADHLYLELSETLTKHGALTQRRCAFNEERTCACQGLNPEACGASFSFGCSWSMYYNGCKFARSKIPRRFKLLVDDAKEEEKIERNFQNLATLLAPLYKTMAPEAYGNQIEYEHRAPDCRLGLTEGRPFSGVTACMDFCAHAHRDLHNMQGGSTVVCTLTRQDNREIGKIPEDEQLHVLPLYKASNTDEFGSEEGQQEKIKAGAIQVLSAFRRQVRMLAEPAKSCRQKKLDAKKATANKNAMLESSNDKAEKALQTKLKAGTYENTVQSALLAGAVGATLPSGHPSYPLGAHPQHIQQQQHQGVFSPYPVATNAAVTRFSNHHGPFPSTSKPGSMFNPQPPSPASPYLSTFHVPNSYMNGSNRPYQSPQCNGGLPIDNYHPLYASSQKQSDMYGQQRATLYAEQQYGVHRFNVNYPQRYSEAGLQVNGYNTIRPTQPMTHYGPYGPNRTQFIDPLLKAPSAPAGIALGKGHQFGEYSNPYLPQSPHVLPPGQDPFHMQIKTESGAPGPQIFAAQLNAGCLNPETQSDLGRPNGGILSSNIKQEPGTPQTPTTPQKPEMWSDNEHNFLDPDIGGVAVAPSHGSVLIECAKRELHATTPLKNPDRNHPTRISLVFYQHKNLNEAKHGLAMWEAKMADKAREKEEEAERNGGEGTPSKGNKKGVKREHSDSTETTGEPPYKRFIKALMEGSSSCTTNTYAMTTPYAFTKVTGPYNQFV</sequence>
<dbReference type="GO" id="GO:0030099">
    <property type="term" value="P:myeloid cell differentiation"/>
    <property type="evidence" value="ECO:0007669"/>
    <property type="project" value="TreeGrafter"/>
</dbReference>
<dbReference type="GO" id="GO:0005634">
    <property type="term" value="C:nucleus"/>
    <property type="evidence" value="ECO:0007669"/>
    <property type="project" value="UniProtKB-UniRule"/>
</dbReference>
<comment type="catalytic activity">
    <reaction evidence="11">
        <text>a 5-methyl-2'-deoxycytidine in DNA + 2-oxoglutarate + O2 = a 5-hydroxymethyl-2'-deoxycytidine in DNA + succinate + CO2</text>
        <dbReference type="Rhea" id="RHEA:52636"/>
        <dbReference type="Rhea" id="RHEA-COMP:11370"/>
        <dbReference type="Rhea" id="RHEA-COMP:13315"/>
        <dbReference type="ChEBI" id="CHEBI:15379"/>
        <dbReference type="ChEBI" id="CHEBI:16526"/>
        <dbReference type="ChEBI" id="CHEBI:16810"/>
        <dbReference type="ChEBI" id="CHEBI:30031"/>
        <dbReference type="ChEBI" id="CHEBI:85454"/>
        <dbReference type="ChEBI" id="CHEBI:136731"/>
        <dbReference type="EC" id="1.14.11.80"/>
    </reaction>
</comment>
<evidence type="ECO:0000313" key="15">
    <source>
        <dbReference type="RefSeq" id="XP_013863190.1"/>
    </source>
</evidence>
<feature type="region of interest" description="Disordered" evidence="12">
    <location>
        <begin position="1705"/>
        <end position="1745"/>
    </location>
</feature>
<reference evidence="15" key="1">
    <citation type="submission" date="2025-08" db="UniProtKB">
        <authorList>
            <consortium name="RefSeq"/>
        </authorList>
    </citation>
    <scope>IDENTIFICATION</scope>
</reference>
<feature type="compositionally biased region" description="Polar residues" evidence="12">
    <location>
        <begin position="378"/>
        <end position="396"/>
    </location>
</feature>
<comment type="similarity">
    <text evidence="2 11">Belongs to the TET family.</text>
</comment>
<evidence type="ECO:0000256" key="4">
    <source>
        <dbReference type="ARBA" id="ARBA00022723"/>
    </source>
</evidence>
<dbReference type="STRING" id="52670.A0A2I4B628"/>
<evidence type="ECO:0000256" key="12">
    <source>
        <dbReference type="SAM" id="MobiDB-lite"/>
    </source>
</evidence>
<protein>
    <recommendedName>
        <fullName evidence="11">Methylcytosine dioxygenase TET</fullName>
        <ecNumber evidence="11">1.14.11.80</ecNumber>
    </recommendedName>
</protein>
<evidence type="ECO:0000256" key="5">
    <source>
        <dbReference type="ARBA" id="ARBA00022833"/>
    </source>
</evidence>
<evidence type="ECO:0000256" key="7">
    <source>
        <dbReference type="ARBA" id="ARBA00023002"/>
    </source>
</evidence>
<keyword evidence="5 11" id="KW-0862">Zinc</keyword>
<comment type="cofactor">
    <cofactor evidence="11">
        <name>Fe(2+)</name>
        <dbReference type="ChEBI" id="CHEBI:29033"/>
    </cofactor>
    <text evidence="11">Binds 1 Fe(2+) ion per subunit.</text>
</comment>
<feature type="compositionally biased region" description="Polar residues" evidence="12">
    <location>
        <begin position="215"/>
        <end position="269"/>
    </location>
</feature>
<dbReference type="OrthoDB" id="8854879at2759"/>
<dbReference type="GO" id="GO:0045944">
    <property type="term" value="P:positive regulation of transcription by RNA polymerase II"/>
    <property type="evidence" value="ECO:0007669"/>
    <property type="project" value="TreeGrafter"/>
</dbReference>
<keyword evidence="8 11" id="KW-0408">Iron</keyword>
<keyword evidence="6 11" id="KW-0223">Dioxygenase</keyword>
<evidence type="ECO:0000256" key="11">
    <source>
        <dbReference type="RuleBase" id="RU367064"/>
    </source>
</evidence>
<dbReference type="Pfam" id="PF12851">
    <property type="entry name" value="Tet_JBP"/>
    <property type="match status" value="1"/>
</dbReference>
<dbReference type="GeneID" id="106517051"/>
<gene>
    <name evidence="15" type="primary">tet2</name>
</gene>
<evidence type="ECO:0000256" key="2">
    <source>
        <dbReference type="ARBA" id="ARBA00007502"/>
    </source>
</evidence>
<evidence type="ECO:0000259" key="13">
    <source>
        <dbReference type="SMART" id="SM01333"/>
    </source>
</evidence>
<dbReference type="PANTHER" id="PTHR23358:SF3">
    <property type="entry name" value="METHYLCYTOSINE DIOXYGENASE TET2"/>
    <property type="match status" value="1"/>
</dbReference>
<accession>A0A2I4B628</accession>
<dbReference type="RefSeq" id="XP_013863190.1">
    <property type="nucleotide sequence ID" value="XM_014007736.1"/>
</dbReference>
<organism evidence="14 15">
    <name type="scientific">Austrofundulus limnaeus</name>
    <name type="common">Annual killifish</name>
    <dbReference type="NCBI Taxonomy" id="52670"/>
    <lineage>
        <taxon>Eukaryota</taxon>
        <taxon>Metazoa</taxon>
        <taxon>Chordata</taxon>
        <taxon>Craniata</taxon>
        <taxon>Vertebrata</taxon>
        <taxon>Euteleostomi</taxon>
        <taxon>Actinopterygii</taxon>
        <taxon>Neopterygii</taxon>
        <taxon>Teleostei</taxon>
        <taxon>Neoteleostei</taxon>
        <taxon>Acanthomorphata</taxon>
        <taxon>Ovalentaria</taxon>
        <taxon>Atherinomorphae</taxon>
        <taxon>Cyprinodontiformes</taxon>
        <taxon>Rivulidae</taxon>
        <taxon>Austrofundulus</taxon>
    </lineage>
</organism>
<feature type="domain" description="Methylcytosine dioxygenase TET1-3 oxygenase" evidence="13">
    <location>
        <begin position="1119"/>
        <end position="1685"/>
    </location>
</feature>
<dbReference type="InterPro" id="IPR024779">
    <property type="entry name" value="2OGFeDO_JBP1/TET_oxygenase_dom"/>
</dbReference>
<evidence type="ECO:0000256" key="6">
    <source>
        <dbReference type="ARBA" id="ARBA00022964"/>
    </source>
</evidence>
<dbReference type="KEGG" id="alim:106517051"/>
<comment type="cofactor">
    <cofactor evidence="11">
        <name>Zn(2+)</name>
        <dbReference type="ChEBI" id="CHEBI:29105"/>
    </cofactor>
    <text evidence="11">The zinc ions have a structural role.</text>
</comment>
<proteinExistence type="inferred from homology"/>
<dbReference type="EC" id="1.14.11.80" evidence="11"/>
<feature type="compositionally biased region" description="Polar residues" evidence="12">
    <location>
        <begin position="691"/>
        <end position="707"/>
    </location>
</feature>
<keyword evidence="7 11" id="KW-0560">Oxidoreductase</keyword>
<keyword evidence="14" id="KW-1185">Reference proteome</keyword>
<feature type="region of interest" description="Disordered" evidence="12">
    <location>
        <begin position="617"/>
        <end position="712"/>
    </location>
</feature>
<dbReference type="CTD" id="54790"/>
<dbReference type="GO" id="GO:0005694">
    <property type="term" value="C:chromosome"/>
    <property type="evidence" value="ECO:0007669"/>
    <property type="project" value="UniProtKB-SubCell"/>
</dbReference>
<evidence type="ECO:0000256" key="1">
    <source>
        <dbReference type="ARBA" id="ARBA00004286"/>
    </source>
</evidence>
<dbReference type="Proteomes" id="UP000192220">
    <property type="component" value="Unplaced"/>
</dbReference>
<feature type="compositionally biased region" description="Polar residues" evidence="12">
    <location>
        <begin position="424"/>
        <end position="467"/>
    </location>
</feature>
<feature type="region of interest" description="Disordered" evidence="12">
    <location>
        <begin position="1391"/>
        <end position="1411"/>
    </location>
</feature>
<evidence type="ECO:0000256" key="3">
    <source>
        <dbReference type="ARBA" id="ARBA00022454"/>
    </source>
</evidence>
<comment type="subcellular location">
    <subcellularLocation>
        <location evidence="1">Chromosome</location>
    </subcellularLocation>
</comment>
<feature type="region of interest" description="Disordered" evidence="12">
    <location>
        <begin position="215"/>
        <end position="338"/>
    </location>
</feature>
<feature type="compositionally biased region" description="Low complexity" evidence="12">
    <location>
        <begin position="672"/>
        <end position="690"/>
    </location>
</feature>
<feature type="compositionally biased region" description="Polar residues" evidence="12">
    <location>
        <begin position="324"/>
        <end position="338"/>
    </location>
</feature>
<dbReference type="GO" id="GO:0008270">
    <property type="term" value="F:zinc ion binding"/>
    <property type="evidence" value="ECO:0007669"/>
    <property type="project" value="UniProtKB-UniRule"/>
</dbReference>
<name>A0A2I4B628_AUSLI</name>
<dbReference type="FunCoup" id="A0A2I4B628">
    <property type="interactions" value="955"/>
</dbReference>
<evidence type="ECO:0000256" key="9">
    <source>
        <dbReference type="ARBA" id="ARBA00047840"/>
    </source>
</evidence>
<feature type="region of interest" description="Disordered" evidence="12">
    <location>
        <begin position="501"/>
        <end position="536"/>
    </location>
</feature>
<dbReference type="InterPro" id="IPR046942">
    <property type="entry name" value="TET_oxygenase"/>
</dbReference>
<dbReference type="GO" id="GO:0040029">
    <property type="term" value="P:epigenetic regulation of gene expression"/>
    <property type="evidence" value="ECO:0007669"/>
    <property type="project" value="InterPro"/>
</dbReference>
<feature type="region of interest" description="Disordered" evidence="12">
    <location>
        <begin position="784"/>
        <end position="819"/>
    </location>
</feature>
<feature type="compositionally biased region" description="Basic and acidic residues" evidence="12">
    <location>
        <begin position="1705"/>
        <end position="1716"/>
    </location>
</feature>
<dbReference type="GO" id="GO:0070579">
    <property type="term" value="F:DNA 5-methylcytosine dioxygenase activity"/>
    <property type="evidence" value="ECO:0007669"/>
    <property type="project" value="UniProtKB-UniRule"/>
</dbReference>
<comment type="catalytic activity">
    <reaction evidence="10 11">
        <text>a 5-hydroxymethyl-2'-deoxycytidine in DNA + 2-oxoglutarate + O2 = a 5-formyl-2'-deoxycytidine in DNA + succinate + CO2 + H2O</text>
        <dbReference type="Rhea" id="RHEA:53828"/>
        <dbReference type="Rhea" id="RHEA-COMP:13315"/>
        <dbReference type="Rhea" id="RHEA-COMP:13656"/>
        <dbReference type="ChEBI" id="CHEBI:15377"/>
        <dbReference type="ChEBI" id="CHEBI:15379"/>
        <dbReference type="ChEBI" id="CHEBI:16526"/>
        <dbReference type="ChEBI" id="CHEBI:16810"/>
        <dbReference type="ChEBI" id="CHEBI:30031"/>
        <dbReference type="ChEBI" id="CHEBI:136731"/>
        <dbReference type="ChEBI" id="CHEBI:137731"/>
        <dbReference type="EC" id="1.14.11.80"/>
    </reaction>
</comment>
<evidence type="ECO:0000313" key="14">
    <source>
        <dbReference type="Proteomes" id="UP000192220"/>
    </source>
</evidence>
<evidence type="ECO:0000256" key="8">
    <source>
        <dbReference type="ARBA" id="ARBA00023004"/>
    </source>
</evidence>
<feature type="region of interest" description="Disordered" evidence="12">
    <location>
        <begin position="368"/>
        <end position="487"/>
    </location>
</feature>
<dbReference type="InParanoid" id="A0A2I4B628"/>
<dbReference type="InterPro" id="IPR040175">
    <property type="entry name" value="TET1/2/3"/>
</dbReference>